<keyword evidence="1" id="KW-1133">Transmembrane helix</keyword>
<evidence type="ECO:0000313" key="3">
    <source>
        <dbReference type="Proteomes" id="UP000267128"/>
    </source>
</evidence>
<comment type="caution">
    <text evidence="2">The sequence shown here is derived from an EMBL/GenBank/DDBJ whole genome shotgun (WGS) entry which is preliminary data.</text>
</comment>
<evidence type="ECO:0000313" key="2">
    <source>
        <dbReference type="EMBL" id="RNL60872.1"/>
    </source>
</evidence>
<dbReference type="Proteomes" id="UP000267128">
    <property type="component" value="Unassembled WGS sequence"/>
</dbReference>
<proteinExistence type="predicted"/>
<feature type="transmembrane region" description="Helical" evidence="1">
    <location>
        <begin position="211"/>
        <end position="231"/>
    </location>
</feature>
<feature type="transmembrane region" description="Helical" evidence="1">
    <location>
        <begin position="135"/>
        <end position="151"/>
    </location>
</feature>
<evidence type="ECO:0000256" key="1">
    <source>
        <dbReference type="SAM" id="Phobius"/>
    </source>
</evidence>
<feature type="transmembrane region" description="Helical" evidence="1">
    <location>
        <begin position="313"/>
        <end position="335"/>
    </location>
</feature>
<dbReference type="OrthoDB" id="5846312at2"/>
<feature type="transmembrane region" description="Helical" evidence="1">
    <location>
        <begin position="184"/>
        <end position="202"/>
    </location>
</feature>
<dbReference type="Pfam" id="PF07907">
    <property type="entry name" value="YibE_F"/>
    <property type="match status" value="1"/>
</dbReference>
<dbReference type="InterPro" id="IPR012507">
    <property type="entry name" value="YibE_F"/>
</dbReference>
<accession>A0A3N0CBQ4</accession>
<reference evidence="2 3" key="1">
    <citation type="submission" date="2018-11" db="EMBL/GenBank/DDBJ databases">
        <authorList>
            <person name="Li F."/>
        </authorList>
    </citation>
    <scope>NUCLEOTIDE SEQUENCE [LARGE SCALE GENOMIC DNA]</scope>
    <source>
        <strain evidence="2 3">Gsoil 097</strain>
    </source>
</reference>
<organism evidence="2 3">
    <name type="scientific">Nocardioides marmoriginsengisoli</name>
    <dbReference type="NCBI Taxonomy" id="661483"/>
    <lineage>
        <taxon>Bacteria</taxon>
        <taxon>Bacillati</taxon>
        <taxon>Actinomycetota</taxon>
        <taxon>Actinomycetes</taxon>
        <taxon>Propionibacteriales</taxon>
        <taxon>Nocardioidaceae</taxon>
        <taxon>Nocardioides</taxon>
    </lineage>
</organism>
<dbReference type="EMBL" id="RJSE01000009">
    <property type="protein sequence ID" value="RNL60872.1"/>
    <property type="molecule type" value="Genomic_DNA"/>
</dbReference>
<name>A0A3N0CBQ4_9ACTN</name>
<keyword evidence="1" id="KW-0812">Transmembrane</keyword>
<dbReference type="AlphaFoldDB" id="A0A3N0CBQ4"/>
<feature type="transmembrane region" description="Helical" evidence="1">
    <location>
        <begin position="156"/>
        <end position="178"/>
    </location>
</feature>
<sequence>MFLALSAVATVVAVSMLWPDSAKVAKLREQAQFAAPGVTFVKATVESVQKACPTEPGAEPTGPASTDPISAPACGTVAAVVSSGPESGSTQQVGVPTAVADSGLARGDTVRLMRVPGTSGAAATYSFDEVIRLKPLWILWVAFIVVVALVARLRGILALISLGFGGLVLLKFMLPALLSGSSGMAVSLAGSAAIMFVVLYLAHGPSIRTSAALAGTLLGVGVTAAVGQIAINGSNLSGFADEGTALLSAFAGSLSFQGLFTCALVIAGLGVLNDVTITQASAVWELREAAPETSRRDLFTSAMRIGRDHIASTIYTIVFAYAGSALAVLLLLSLYDRPIFDLLSSESIAEEIVRTLASGIGLVLAVPITTLIAALTVVGPVKPEN</sequence>
<dbReference type="PANTHER" id="PTHR41771:SF1">
    <property type="entry name" value="MEMBRANE PROTEIN"/>
    <property type="match status" value="1"/>
</dbReference>
<keyword evidence="1" id="KW-0472">Membrane</keyword>
<keyword evidence="3" id="KW-1185">Reference proteome</keyword>
<dbReference type="PANTHER" id="PTHR41771">
    <property type="entry name" value="MEMBRANE PROTEIN-RELATED"/>
    <property type="match status" value="1"/>
</dbReference>
<gene>
    <name evidence="2" type="ORF">EFK50_21095</name>
</gene>
<feature type="transmembrane region" description="Helical" evidence="1">
    <location>
        <begin position="251"/>
        <end position="272"/>
    </location>
</feature>
<protein>
    <submittedName>
        <fullName evidence="2">YibE/F family protein</fullName>
    </submittedName>
</protein>
<feature type="transmembrane region" description="Helical" evidence="1">
    <location>
        <begin position="355"/>
        <end position="378"/>
    </location>
</feature>